<keyword evidence="2" id="KW-0689">Ribosomal protein</keyword>
<dbReference type="Proteomes" id="UP001146793">
    <property type="component" value="Unassembled WGS sequence"/>
</dbReference>
<dbReference type="InterPro" id="IPR029004">
    <property type="entry name" value="Ribosomal_eL28/Mak16"/>
</dbReference>
<feature type="domain" description="Ribosomal eL28/Mak16" evidence="1">
    <location>
        <begin position="85"/>
        <end position="196"/>
    </location>
</feature>
<dbReference type="GO" id="GO:0005840">
    <property type="term" value="C:ribosome"/>
    <property type="evidence" value="ECO:0007669"/>
    <property type="project" value="UniProtKB-KW"/>
</dbReference>
<protein>
    <submittedName>
        <fullName evidence="2">60S ribosomal protein L28</fullName>
    </submittedName>
</protein>
<organism evidence="2 3">
    <name type="scientific">Anaeramoeba flamelloides</name>
    <dbReference type="NCBI Taxonomy" id="1746091"/>
    <lineage>
        <taxon>Eukaryota</taxon>
        <taxon>Metamonada</taxon>
        <taxon>Anaeramoebidae</taxon>
        <taxon>Anaeramoeba</taxon>
    </lineage>
</organism>
<sequence>MSDIEDYQEEFDVFYESIQTGITKVENRKVDSDETGYEISDQLKRAKEFLRSYKTELYEFSGSMRGEYELISYKQTMTTYSDQFIWNILRNQSSFKVQKKQYKFSNHPCSFNQKYNFTNSGIAAQKSVGLKKGHKGKGVILSFKKKENFNKPNKFVSQKGFETRNKESKKKVFEILKENNVCPCYEKKITRKYKKLGYETKKKETEEKKN</sequence>
<dbReference type="AlphaFoldDB" id="A0AAV8A493"/>
<reference evidence="2" key="1">
    <citation type="submission" date="2022-08" db="EMBL/GenBank/DDBJ databases">
        <title>Novel sulphate-reducing endosymbionts in the free-living metamonad Anaeramoeba.</title>
        <authorList>
            <person name="Jerlstrom-Hultqvist J."/>
            <person name="Cepicka I."/>
            <person name="Gallot-Lavallee L."/>
            <person name="Salas-Leiva D."/>
            <person name="Curtis B.A."/>
            <person name="Zahonova K."/>
            <person name="Pipaliya S."/>
            <person name="Dacks J."/>
            <person name="Roger A.J."/>
        </authorList>
    </citation>
    <scope>NUCLEOTIDE SEQUENCE</scope>
    <source>
        <strain evidence="2">Busselton2</strain>
    </source>
</reference>
<dbReference type="EMBL" id="JANTQA010000015">
    <property type="protein sequence ID" value="KAJ3447637.1"/>
    <property type="molecule type" value="Genomic_DNA"/>
</dbReference>
<name>A0AAV8A493_9EUKA</name>
<gene>
    <name evidence="2" type="ORF">M0812_00109</name>
</gene>
<accession>A0AAV8A493</accession>
<evidence type="ECO:0000313" key="2">
    <source>
        <dbReference type="EMBL" id="KAJ3447637.1"/>
    </source>
</evidence>
<keyword evidence="2" id="KW-0687">Ribonucleoprotein</keyword>
<dbReference type="Pfam" id="PF01778">
    <property type="entry name" value="Ribosomal_L28e"/>
    <property type="match status" value="1"/>
</dbReference>
<evidence type="ECO:0000259" key="1">
    <source>
        <dbReference type="Pfam" id="PF01778"/>
    </source>
</evidence>
<dbReference type="Gene3D" id="3.30.390.110">
    <property type="match status" value="1"/>
</dbReference>
<evidence type="ECO:0000313" key="3">
    <source>
        <dbReference type="Proteomes" id="UP001146793"/>
    </source>
</evidence>
<comment type="caution">
    <text evidence="2">The sequence shown here is derived from an EMBL/GenBank/DDBJ whole genome shotgun (WGS) entry which is preliminary data.</text>
</comment>
<proteinExistence type="predicted"/>